<name>A0A9Q5VG23_PISSA</name>
<dbReference type="Proteomes" id="UP000422232">
    <property type="component" value="Chromosome"/>
</dbReference>
<evidence type="ECO:0000313" key="2">
    <source>
        <dbReference type="Proteomes" id="UP000422232"/>
    </source>
</evidence>
<evidence type="ECO:0000313" key="1">
    <source>
        <dbReference type="EMBL" id="QGO05311.1"/>
    </source>
</evidence>
<organism evidence="1 2">
    <name type="scientific">Piscirickettsia salmonis</name>
    <dbReference type="NCBI Taxonomy" id="1238"/>
    <lineage>
        <taxon>Bacteria</taxon>
        <taxon>Pseudomonadati</taxon>
        <taxon>Pseudomonadota</taxon>
        <taxon>Gammaproteobacteria</taxon>
        <taxon>Thiotrichales</taxon>
        <taxon>Piscirickettsiaceae</taxon>
        <taxon>Piscirickettsia</taxon>
    </lineage>
</organism>
<dbReference type="AlphaFoldDB" id="A0A9Q5VG23"/>
<reference evidence="1 2" key="1">
    <citation type="submission" date="2019-04" db="EMBL/GenBank/DDBJ databases">
        <title>Complete genome sequencing of Piscirickettsia salmonis strain Psal-009.</title>
        <authorList>
            <person name="Schober I."/>
            <person name="Bunk B."/>
            <person name="Sproer C."/>
            <person name="Carril G.P."/>
            <person name="Riedel T."/>
            <person name="Flores-Herrera P.A."/>
            <person name="Nourdin-Galindo G."/>
            <person name="Marshall S.H."/>
            <person name="Overmann J."/>
        </authorList>
    </citation>
    <scope>NUCLEOTIDE SEQUENCE [LARGE SCALE GENOMIC DNA]</scope>
    <source>
        <strain evidence="1 2">Psal-009</strain>
    </source>
</reference>
<sequence length="117" mass="13198">MKTTFSFKHANAKKNRDVNIDGAISLSDGAEIFRKAFSIEKKNFSVLNRVSFILANIDAMNSQKEDYLYHLAANNSLTIFKDFEVIYRGFVWDFVGEYTNEMPAALASLKEGLGVAF</sequence>
<keyword evidence="2" id="KW-1185">Reference proteome</keyword>
<protein>
    <submittedName>
        <fullName evidence="1">Uncharacterized protein</fullName>
    </submittedName>
</protein>
<dbReference type="GeneID" id="66741665"/>
<accession>A0A9Q5VG23</accession>
<proteinExistence type="predicted"/>
<dbReference type="EMBL" id="CP038908">
    <property type="protein sequence ID" value="QGO05311.1"/>
    <property type="molecule type" value="Genomic_DNA"/>
</dbReference>
<dbReference type="RefSeq" id="WP_016211584.1">
    <property type="nucleotide sequence ID" value="NZ_CP012413.1"/>
</dbReference>
<gene>
    <name evidence="1" type="ORF">Psal009_01199</name>
</gene>